<evidence type="ECO:0000313" key="2">
    <source>
        <dbReference type="Proteomes" id="UP000266067"/>
    </source>
</evidence>
<evidence type="ECO:0000313" key="1">
    <source>
        <dbReference type="EMBL" id="RIV31637.1"/>
    </source>
</evidence>
<dbReference type="AlphaFoldDB" id="A0A3A1N735"/>
<proteinExistence type="predicted"/>
<dbReference type="InterPro" id="IPR032710">
    <property type="entry name" value="NTF2-like_dom_sf"/>
</dbReference>
<organism evidence="1 2">
    <name type="scientific">Flagellimonas lutimaris</name>
    <dbReference type="NCBI Taxonomy" id="475082"/>
    <lineage>
        <taxon>Bacteria</taxon>
        <taxon>Pseudomonadati</taxon>
        <taxon>Bacteroidota</taxon>
        <taxon>Flavobacteriia</taxon>
        <taxon>Flavobacteriales</taxon>
        <taxon>Flavobacteriaceae</taxon>
        <taxon>Flagellimonas</taxon>
    </lineage>
</organism>
<dbReference type="Pfam" id="PF12893">
    <property type="entry name" value="Lumazine_bd_2"/>
    <property type="match status" value="1"/>
</dbReference>
<gene>
    <name evidence="1" type="ORF">D2V08_12825</name>
</gene>
<dbReference type="EMBL" id="QXFH01000075">
    <property type="protein sequence ID" value="RIV31637.1"/>
    <property type="molecule type" value="Genomic_DNA"/>
</dbReference>
<dbReference type="InterPro" id="IPR039437">
    <property type="entry name" value="FrzH/put_lumazine-bd"/>
</dbReference>
<name>A0A3A1N735_9FLAO</name>
<dbReference type="RefSeq" id="WP_119608563.1">
    <property type="nucleotide sequence ID" value="NZ_QXFH01000075.1"/>
</dbReference>
<reference evidence="1 2" key="1">
    <citation type="submission" date="2018-08" db="EMBL/GenBank/DDBJ databases">
        <title>Proposal of Muricauda 72 sp.nov. and Muricauda NH166 sp.nov., isolated from seawater.</title>
        <authorList>
            <person name="Cheng H."/>
            <person name="Wu Y.-H."/>
            <person name="Guo L.-L."/>
            <person name="Xu X.-W."/>
        </authorList>
    </citation>
    <scope>NUCLEOTIDE SEQUENCE [LARGE SCALE GENOMIC DNA]</scope>
    <source>
        <strain evidence="1 2">KCTC 22173</strain>
    </source>
</reference>
<dbReference type="Gene3D" id="3.10.450.50">
    <property type="match status" value="1"/>
</dbReference>
<protein>
    <submittedName>
        <fullName evidence="1">Uncharacterized protein</fullName>
    </submittedName>
</protein>
<dbReference type="Proteomes" id="UP000266067">
    <property type="component" value="Unassembled WGS sequence"/>
</dbReference>
<dbReference type="SUPFAM" id="SSF54427">
    <property type="entry name" value="NTF2-like"/>
    <property type="match status" value="1"/>
</dbReference>
<keyword evidence="2" id="KW-1185">Reference proteome</keyword>
<comment type="caution">
    <text evidence="1">The sequence shown here is derived from an EMBL/GenBank/DDBJ whole genome shotgun (WGS) entry which is preliminary data.</text>
</comment>
<sequence>MNQYLEGIKGRLSPNDFFETLIMKIIGIDIKGKIVIAKIDVPMSGNNQYVYLSLANVNDDWKIVKKPFHTKNK</sequence>
<accession>A0A3A1N735</accession>